<dbReference type="VEuPathDB" id="TriTrypDB:TcCLB.508119.120"/>
<dbReference type="VEuPathDB" id="TriTrypDB:BCY84_01945"/>
<dbReference type="Gene3D" id="3.40.50.720">
    <property type="entry name" value="NAD(P)-binding Rossmann-like Domain"/>
    <property type="match status" value="1"/>
</dbReference>
<proteinExistence type="predicted"/>
<feature type="domain" description="NAD(P)-binding" evidence="3">
    <location>
        <begin position="92"/>
        <end position="227"/>
    </location>
</feature>
<dbReference type="VEuPathDB" id="TriTrypDB:TcCL_ESM12406"/>
<dbReference type="Pfam" id="PF16363">
    <property type="entry name" value="GDP_Man_Dehyd"/>
    <property type="match status" value="1"/>
</dbReference>
<organism evidence="4 5">
    <name type="scientific">Trypanosoma cruzi</name>
    <dbReference type="NCBI Taxonomy" id="5693"/>
    <lineage>
        <taxon>Eukaryota</taxon>
        <taxon>Discoba</taxon>
        <taxon>Euglenozoa</taxon>
        <taxon>Kinetoplastea</taxon>
        <taxon>Metakinetoplastina</taxon>
        <taxon>Trypanosomatida</taxon>
        <taxon>Trypanosomatidae</taxon>
        <taxon>Trypanosoma</taxon>
        <taxon>Schizotrypanum</taxon>
    </lineage>
</organism>
<dbReference type="VEuPathDB" id="TriTrypDB:TcBrA4_0097090"/>
<evidence type="ECO:0000256" key="2">
    <source>
        <dbReference type="SAM" id="SignalP"/>
    </source>
</evidence>
<evidence type="ECO:0000313" key="5">
    <source>
        <dbReference type="Proteomes" id="UP000246078"/>
    </source>
</evidence>
<dbReference type="VEuPathDB" id="TriTrypDB:ECC02_004047"/>
<dbReference type="VEuPathDB" id="TriTrypDB:TcG_10411"/>
<evidence type="ECO:0000313" key="4">
    <source>
        <dbReference type="EMBL" id="PWV05254.1"/>
    </source>
</evidence>
<keyword evidence="2" id="KW-0732">Signal</keyword>
<comment type="caution">
    <text evidence="4">The sequence shown here is derived from an EMBL/GenBank/DDBJ whole genome shotgun (WGS) entry which is preliminary data.</text>
</comment>
<dbReference type="VEuPathDB" id="TriTrypDB:TcYC6_0086400"/>
<reference evidence="4 5" key="1">
    <citation type="journal article" date="2018" name="Microb. Genom.">
        <title>Expanding an expanded genome: long-read sequencing of Trypanosoma cruzi.</title>
        <authorList>
            <person name="Berna L."/>
            <person name="Rodriguez M."/>
            <person name="Chiribao M.L."/>
            <person name="Parodi-Talice A."/>
            <person name="Pita S."/>
            <person name="Rijo G."/>
            <person name="Alvarez-Valin F."/>
            <person name="Robello C."/>
        </authorList>
    </citation>
    <scope>NUCLEOTIDE SEQUENCE [LARGE SCALE GENOMIC DNA]</scope>
    <source>
        <strain evidence="4 5">TCC</strain>
    </source>
</reference>
<dbReference type="VEuPathDB" id="TriTrypDB:TCSYLVIO_003623"/>
<name>A0A2V2WF30_TRYCR</name>
<gene>
    <name evidence="4" type="ORF">C3747_135g22</name>
</gene>
<dbReference type="VEuPathDB" id="TriTrypDB:TcCLB.507039.41"/>
<evidence type="ECO:0000256" key="1">
    <source>
        <dbReference type="SAM" id="MobiDB-lite"/>
    </source>
</evidence>
<dbReference type="InterPro" id="IPR036291">
    <property type="entry name" value="NAD(P)-bd_dom_sf"/>
</dbReference>
<dbReference type="SUPFAM" id="SSF51735">
    <property type="entry name" value="NAD(P)-binding Rossmann-fold domains"/>
    <property type="match status" value="1"/>
</dbReference>
<feature type="compositionally biased region" description="Basic and acidic residues" evidence="1">
    <location>
        <begin position="294"/>
        <end position="303"/>
    </location>
</feature>
<feature type="compositionally biased region" description="Polar residues" evidence="1">
    <location>
        <begin position="266"/>
        <end position="284"/>
    </location>
</feature>
<accession>A0A2V2WF30</accession>
<dbReference type="SMR" id="A0A2V2WF30"/>
<dbReference type="EMBL" id="PRFC01000135">
    <property type="protein sequence ID" value="PWV05254.1"/>
    <property type="molecule type" value="Genomic_DNA"/>
</dbReference>
<protein>
    <recommendedName>
        <fullName evidence="3">NAD(P)-binding domain-containing protein</fullName>
    </recommendedName>
</protein>
<sequence>MCACLCVCLGVVCFLRLFSLLSSRALGEPCIKNKKAAMIARVAQREANCRADRSVLGKGGGRRGPTCMFRWPEDVERRRTRLTDARPLRSLLVTEVLGFVGSNHTNHPGRTSSGVHARNPDKVDRCGNFRLIGGSEDPYYRSFFGNATNAYLATRAPRHHEIAAIIKFSAQGHAESGLDDSLFLTHGDVLGTRFLLDLARTRGGMEEFIHVSTDEAYGEVTGSKEEEAIFFPLLNKPKARTPPCRAEMWKRARGGRRTVGRETHTHTQAPLTRPGQLQTRNRQASKPCGPWPRKWSEERRASSLREGVVGAKPSHSEAKPRQDFCEARPLTSPVCEPSFGLGACRAGQRSSFRIVPSRSSGWLVFAMST</sequence>
<dbReference type="AlphaFoldDB" id="A0A2V2WF30"/>
<feature type="region of interest" description="Disordered" evidence="1">
    <location>
        <begin position="251"/>
        <end position="317"/>
    </location>
</feature>
<evidence type="ECO:0000259" key="3">
    <source>
        <dbReference type="Pfam" id="PF16363"/>
    </source>
</evidence>
<dbReference type="InterPro" id="IPR016040">
    <property type="entry name" value="NAD(P)-bd_dom"/>
</dbReference>
<dbReference type="VEuPathDB" id="TriTrypDB:C4B63_24g245"/>
<dbReference type="PANTHER" id="PTHR43000">
    <property type="entry name" value="DTDP-D-GLUCOSE 4,6-DEHYDRATASE-RELATED"/>
    <property type="match status" value="1"/>
</dbReference>
<dbReference type="Proteomes" id="UP000246078">
    <property type="component" value="Unassembled WGS sequence"/>
</dbReference>
<dbReference type="VEuPathDB" id="TriTrypDB:TCDM_07387"/>
<feature type="chain" id="PRO_5016091014" description="NAD(P)-binding domain-containing protein" evidence="2">
    <location>
        <begin position="28"/>
        <end position="369"/>
    </location>
</feature>
<feature type="signal peptide" evidence="2">
    <location>
        <begin position="1"/>
        <end position="27"/>
    </location>
</feature>
<dbReference type="OrthoDB" id="16464at2759"/>
<dbReference type="VEuPathDB" id="TriTrypDB:C3747_135g22"/>
<dbReference type="VEuPathDB" id="TriTrypDB:Tc_MARK_2348"/>